<keyword evidence="1" id="KW-0472">Membrane</keyword>
<proteinExistence type="predicted"/>
<evidence type="ECO:0000313" key="3">
    <source>
        <dbReference type="Proteomes" id="UP000078492"/>
    </source>
</evidence>
<sequence length="651" mass="75415">MNIIESAWKLVIKIDITALETRYEQLQECLKHAEQLCEVVIVGNALQLCKSMLKIFEKDNEKLSTSLNRLKILYKTTQNKRGLVDAIGTVSKTLFGTMDADDAKRIYEQLQLLQGNQQTIQHVAKHQLKIMNATIGHIDHLEKAIAYNEDLLSNVTTKMELQLARYTQRENLDEYSQIILAILTNLMTGVDRTEEYLVTARKGILRTSYLPLEHIIKDLREAASQLNRGLHFPFQIKLENWHSIEKYTSVNAFVINNYIFTTLKFPIIAYPTYKIIRAMSLPMYELSNVFKFIKVIHPIIAIDKENNHYTLLRENELKECIHDITMYTCEKNFPIYQTQSDAPCEVQIFTNMPGQLRNCEYGRVLASTTLWITPTEDRTWLYSAIKNQECTITCDDGLEEKIEISKIGKIKLKGNCKLTTPDIILKTNSQLETRYIQTHLPEFNLTLNIDNENTLDLPKRTPLKKIIKDPEELTKLSLDINEIDNYLGNNKSIFTNKHFIYSVGSGILVIILASVIDVVVWITKKKKRINKPRNNNPDRSSTEVQFRTNDAILNKYKCKKRLYTIIRVKPGKIIVLEYLRNSTPHFLFLRGEGCHECHCTSDHCISTYIYIYIYQNMSYSNKIILINTAKEKRKRKAGIAKAINRTRPLHP</sequence>
<evidence type="ECO:0008006" key="4">
    <source>
        <dbReference type="Google" id="ProtNLM"/>
    </source>
</evidence>
<evidence type="ECO:0000313" key="2">
    <source>
        <dbReference type="EMBL" id="KYN26846.1"/>
    </source>
</evidence>
<gene>
    <name evidence="2" type="ORF">ALC57_03776</name>
</gene>
<protein>
    <recommendedName>
        <fullName evidence="4">Envelope fusion protein</fullName>
    </recommendedName>
</protein>
<dbReference type="InterPro" id="IPR022048">
    <property type="entry name" value="Envelope_fusion-like"/>
</dbReference>
<dbReference type="EMBL" id="KQ978980">
    <property type="protein sequence ID" value="KYN26846.1"/>
    <property type="molecule type" value="Genomic_DNA"/>
</dbReference>
<keyword evidence="3" id="KW-1185">Reference proteome</keyword>
<dbReference type="Proteomes" id="UP000078492">
    <property type="component" value="Unassembled WGS sequence"/>
</dbReference>
<accession>A0A151JLX7</accession>
<dbReference type="AlphaFoldDB" id="A0A151JLX7"/>
<organism evidence="2 3">
    <name type="scientific">Trachymyrmex cornetzi</name>
    <dbReference type="NCBI Taxonomy" id="471704"/>
    <lineage>
        <taxon>Eukaryota</taxon>
        <taxon>Metazoa</taxon>
        <taxon>Ecdysozoa</taxon>
        <taxon>Arthropoda</taxon>
        <taxon>Hexapoda</taxon>
        <taxon>Insecta</taxon>
        <taxon>Pterygota</taxon>
        <taxon>Neoptera</taxon>
        <taxon>Endopterygota</taxon>
        <taxon>Hymenoptera</taxon>
        <taxon>Apocrita</taxon>
        <taxon>Aculeata</taxon>
        <taxon>Formicoidea</taxon>
        <taxon>Formicidae</taxon>
        <taxon>Myrmicinae</taxon>
        <taxon>Trachymyrmex</taxon>
    </lineage>
</organism>
<evidence type="ECO:0000256" key="1">
    <source>
        <dbReference type="SAM" id="Phobius"/>
    </source>
</evidence>
<reference evidence="2 3" key="1">
    <citation type="submission" date="2015-09" db="EMBL/GenBank/DDBJ databases">
        <title>Trachymyrmex cornetzi WGS genome.</title>
        <authorList>
            <person name="Nygaard S."/>
            <person name="Hu H."/>
            <person name="Boomsma J."/>
            <person name="Zhang G."/>
        </authorList>
    </citation>
    <scope>NUCLEOTIDE SEQUENCE [LARGE SCALE GENOMIC DNA]</scope>
    <source>
        <strain evidence="2">Tcor2-1</strain>
        <tissue evidence="2">Whole body</tissue>
    </source>
</reference>
<keyword evidence="1" id="KW-1133">Transmembrane helix</keyword>
<name>A0A151JLX7_9HYME</name>
<feature type="transmembrane region" description="Helical" evidence="1">
    <location>
        <begin position="499"/>
        <end position="523"/>
    </location>
</feature>
<keyword evidence="1" id="KW-0812">Transmembrane</keyword>
<dbReference type="Pfam" id="PF12259">
    <property type="entry name" value="Baculo_F"/>
    <property type="match status" value="1"/>
</dbReference>